<reference evidence="3" key="1">
    <citation type="journal article" date="2011" name="Genome Res.">
        <title>Phylogeny-wide analysis of social amoeba genomes highlights ancient origins for complex intercellular communication.</title>
        <authorList>
            <person name="Heidel A.J."/>
            <person name="Lawal H.M."/>
            <person name="Felder M."/>
            <person name="Schilde C."/>
            <person name="Helps N.R."/>
            <person name="Tunggal B."/>
            <person name="Rivero F."/>
            <person name="John U."/>
            <person name="Schleicher M."/>
            <person name="Eichinger L."/>
            <person name="Platzer M."/>
            <person name="Noegel A.A."/>
            <person name="Schaap P."/>
            <person name="Gloeckner G."/>
        </authorList>
    </citation>
    <scope>NUCLEOTIDE SEQUENCE [LARGE SCALE GENOMIC DNA]</scope>
    <source>
        <strain evidence="3">SH3</strain>
    </source>
</reference>
<dbReference type="RefSeq" id="XP_004366187.1">
    <property type="nucleotide sequence ID" value="XM_004366130.1"/>
</dbReference>
<protein>
    <submittedName>
        <fullName evidence="2">Uncharacterized protein</fullName>
    </submittedName>
</protein>
<organism evidence="2 3">
    <name type="scientific">Cavenderia fasciculata</name>
    <name type="common">Slime mold</name>
    <name type="synonym">Dictyostelium fasciculatum</name>
    <dbReference type="NCBI Taxonomy" id="261658"/>
    <lineage>
        <taxon>Eukaryota</taxon>
        <taxon>Amoebozoa</taxon>
        <taxon>Evosea</taxon>
        <taxon>Eumycetozoa</taxon>
        <taxon>Dictyostelia</taxon>
        <taxon>Acytosteliales</taxon>
        <taxon>Cavenderiaceae</taxon>
        <taxon>Cavenderia</taxon>
    </lineage>
</organism>
<dbReference type="OrthoDB" id="10650341at2759"/>
<dbReference type="Proteomes" id="UP000007797">
    <property type="component" value="Unassembled WGS sequence"/>
</dbReference>
<dbReference type="GeneID" id="14870064"/>
<accession>F4Q2C6</accession>
<evidence type="ECO:0000256" key="1">
    <source>
        <dbReference type="SAM" id="MobiDB-lite"/>
    </source>
</evidence>
<name>F4Q2C6_CACFS</name>
<feature type="region of interest" description="Disordered" evidence="1">
    <location>
        <begin position="28"/>
        <end position="49"/>
    </location>
</feature>
<sequence length="285" mass="32591">MKSFLESLPKIIKKQILQEIIFDVTKHNTHQNNNNNSEGEDDDNNNQQHQQQQINIINLIITLSMVCKSWLGIIPSLFYPYLHVDSLHQLRQLIHLSQVGVLLNHHSCIQFNQITIHLQQDNNEDSLNNNNNSSTNELMKEFLNGLRGCRCLKVHASNSEDDMLKDVVTLNHSVRDLQLIGRLPLVEYTHIPKELLHNSHIKSLTIKNGLTDLNGQLVLESLITQDDQQVKVDNSTTTTLQQNNNNNNNNMLDLKYLGLIDNQCDGATIKILSKIMAVNHKMEMI</sequence>
<evidence type="ECO:0000313" key="3">
    <source>
        <dbReference type="Proteomes" id="UP000007797"/>
    </source>
</evidence>
<gene>
    <name evidence="2" type="ORF">DFA_06813</name>
</gene>
<dbReference type="PANTHER" id="PTHR20916:SF18">
    <property type="entry name" value="IPT_TIG DOMAIN-CONTAINING PROTEIN"/>
    <property type="match status" value="1"/>
</dbReference>
<dbReference type="PANTHER" id="PTHR20916">
    <property type="entry name" value="CYSTEINE AND GLYCINE-RICH PROTEIN 2 BINDING PROTEIN"/>
    <property type="match status" value="1"/>
</dbReference>
<proteinExistence type="predicted"/>
<evidence type="ECO:0000313" key="2">
    <source>
        <dbReference type="EMBL" id="EGG18146.1"/>
    </source>
</evidence>
<dbReference type="AlphaFoldDB" id="F4Q2C6"/>
<dbReference type="EMBL" id="GL883020">
    <property type="protein sequence ID" value="EGG18146.1"/>
    <property type="molecule type" value="Genomic_DNA"/>
</dbReference>
<keyword evidence="3" id="KW-1185">Reference proteome</keyword>
<dbReference type="KEGG" id="dfa:DFA_06813"/>